<dbReference type="Proteomes" id="UP000053660">
    <property type="component" value="Unassembled WGS sequence"/>
</dbReference>
<feature type="region of interest" description="Disordered" evidence="1">
    <location>
        <begin position="203"/>
        <end position="248"/>
    </location>
</feature>
<sequence>MSVRLLFLLSLLLCAEAVRYNCSFNHSDGYSLRWLVIGDEILFHLEFSDFPTSAYTGIGFETEDGNDSDSIIVQVNEEGEIDVFSVDLRSDSTVLSEDTVAVLTANYSENNLRAEFSRPLATELTDLNDCVTWNFITTPKSNTRTGSYGGRLRIPSRTKIIQICDVKRNCDIWAQFSSALENSGAVSRISAVLQNYREVRGSLASSHSEAAESKSMDKNRKKRQSGSSYTPTDNIYGYDYRSSASDSSPTRLVVNPNYAFLNENLTSGYAQNYVQAERNYEQNSGPLGTSPGIVAMNDAIVSNEQQNIMNYQRIQQTSYNYPTSTQQYSNNIYGYAYADSGSTSVRTGPQIVRGQTASTPTNYQVTSSISTATASAPYQSVADLKTTRLRDPSSSSSSNVYTSGSSSQAITDTQPVYGGSQSSSSQSSQLAGNQVISGTLFRDASTDPCSLSDPYWCSDYVKIYLESSTQLNRLSKQTACQSLAQSLQDSYNGCCQTMRAAGCS</sequence>
<gene>
    <name evidence="4" type="ORF">OESDEN_09254</name>
</gene>
<keyword evidence="5" id="KW-1185">Reference proteome</keyword>
<keyword evidence="2" id="KW-0732">Signal</keyword>
<dbReference type="Pfam" id="PF03351">
    <property type="entry name" value="DOMON"/>
    <property type="match status" value="1"/>
</dbReference>
<dbReference type="PROSITE" id="PS50836">
    <property type="entry name" value="DOMON"/>
    <property type="match status" value="1"/>
</dbReference>
<evidence type="ECO:0000313" key="5">
    <source>
        <dbReference type="Proteomes" id="UP000053660"/>
    </source>
</evidence>
<evidence type="ECO:0000259" key="3">
    <source>
        <dbReference type="PROSITE" id="PS50836"/>
    </source>
</evidence>
<evidence type="ECO:0000313" key="4">
    <source>
        <dbReference type="EMBL" id="KHJ90891.1"/>
    </source>
</evidence>
<dbReference type="PANTHER" id="PTHR36516">
    <property type="entry name" value="PROTEIN CBG04168-RELATED"/>
    <property type="match status" value="1"/>
</dbReference>
<protein>
    <submittedName>
        <fullName evidence="4">DOMON domain protein</fullName>
    </submittedName>
</protein>
<feature type="compositionally biased region" description="Basic and acidic residues" evidence="1">
    <location>
        <begin position="209"/>
        <end position="218"/>
    </location>
</feature>
<feature type="signal peptide" evidence="2">
    <location>
        <begin position="1"/>
        <end position="17"/>
    </location>
</feature>
<feature type="compositionally biased region" description="Low complexity" evidence="1">
    <location>
        <begin position="393"/>
        <end position="407"/>
    </location>
</feature>
<organism evidence="4 5">
    <name type="scientific">Oesophagostomum dentatum</name>
    <name type="common">Nodular worm</name>
    <dbReference type="NCBI Taxonomy" id="61180"/>
    <lineage>
        <taxon>Eukaryota</taxon>
        <taxon>Metazoa</taxon>
        <taxon>Ecdysozoa</taxon>
        <taxon>Nematoda</taxon>
        <taxon>Chromadorea</taxon>
        <taxon>Rhabditida</taxon>
        <taxon>Rhabditina</taxon>
        <taxon>Rhabditomorpha</taxon>
        <taxon>Strongyloidea</taxon>
        <taxon>Strongylidae</taxon>
        <taxon>Oesophagostomum</taxon>
    </lineage>
</organism>
<feature type="domain" description="DOMON" evidence="3">
    <location>
        <begin position="28"/>
        <end position="140"/>
    </location>
</feature>
<proteinExistence type="predicted"/>
<feature type="chain" id="PRO_5002082945" evidence="2">
    <location>
        <begin position="18"/>
        <end position="504"/>
    </location>
</feature>
<feature type="compositionally biased region" description="Low complexity" evidence="1">
    <location>
        <begin position="420"/>
        <end position="429"/>
    </location>
</feature>
<name>A0A0B1T411_OESDE</name>
<dbReference type="OrthoDB" id="5814313at2759"/>
<feature type="region of interest" description="Disordered" evidence="1">
    <location>
        <begin position="387"/>
        <end position="429"/>
    </location>
</feature>
<evidence type="ECO:0000256" key="1">
    <source>
        <dbReference type="SAM" id="MobiDB-lite"/>
    </source>
</evidence>
<dbReference type="AlphaFoldDB" id="A0A0B1T411"/>
<accession>A0A0B1T411</accession>
<reference evidence="4 5" key="1">
    <citation type="submission" date="2014-03" db="EMBL/GenBank/DDBJ databases">
        <title>Draft genome of the hookworm Oesophagostomum dentatum.</title>
        <authorList>
            <person name="Mitreva M."/>
        </authorList>
    </citation>
    <scope>NUCLEOTIDE SEQUENCE [LARGE SCALE GENOMIC DNA]</scope>
    <source>
        <strain evidence="4 5">OD-Hann</strain>
    </source>
</reference>
<dbReference type="EMBL" id="KN552560">
    <property type="protein sequence ID" value="KHJ90891.1"/>
    <property type="molecule type" value="Genomic_DNA"/>
</dbReference>
<evidence type="ECO:0000256" key="2">
    <source>
        <dbReference type="SAM" id="SignalP"/>
    </source>
</evidence>
<dbReference type="InterPro" id="IPR005018">
    <property type="entry name" value="DOMON_domain"/>
</dbReference>